<dbReference type="FunFam" id="3.40.190.10:FF:000175">
    <property type="entry name" value="Glutamate receptor"/>
    <property type="match status" value="1"/>
</dbReference>
<feature type="compositionally biased region" description="Polar residues" evidence="15">
    <location>
        <begin position="937"/>
        <end position="948"/>
    </location>
</feature>
<evidence type="ECO:0000256" key="3">
    <source>
        <dbReference type="ARBA" id="ARBA00022448"/>
    </source>
</evidence>
<evidence type="ECO:0000256" key="13">
    <source>
        <dbReference type="PIRNR" id="PIRNR037090"/>
    </source>
</evidence>
<keyword evidence="3 13" id="KW-0813">Transport</keyword>
<accession>A0ABD3J895</accession>
<dbReference type="FunFam" id="3.40.50.2300:FF:000081">
    <property type="entry name" value="Glutamate receptor"/>
    <property type="match status" value="1"/>
</dbReference>
<dbReference type="CDD" id="cd13686">
    <property type="entry name" value="GluR_Plant"/>
    <property type="match status" value="1"/>
</dbReference>
<evidence type="ECO:0000256" key="11">
    <source>
        <dbReference type="ARBA" id="ARBA00023286"/>
    </source>
</evidence>
<dbReference type="InterPro" id="IPR028082">
    <property type="entry name" value="Peripla_BP_I"/>
</dbReference>
<evidence type="ECO:0000256" key="9">
    <source>
        <dbReference type="ARBA" id="ARBA00023170"/>
    </source>
</evidence>
<feature type="transmembrane region" description="Helical" evidence="16">
    <location>
        <begin position="602"/>
        <end position="622"/>
    </location>
</feature>
<comment type="caution">
    <text evidence="19">The sequence shown here is derived from an EMBL/GenBank/DDBJ whole genome shotgun (WGS) entry which is preliminary data.</text>
</comment>
<dbReference type="Pfam" id="PF01094">
    <property type="entry name" value="ANF_receptor"/>
    <property type="match status" value="1"/>
</dbReference>
<evidence type="ECO:0000256" key="5">
    <source>
        <dbReference type="ARBA" id="ARBA00022729"/>
    </source>
</evidence>
<organism evidence="19 20">
    <name type="scientific">Eucalyptus globulus</name>
    <name type="common">Tasmanian blue gum</name>
    <dbReference type="NCBI Taxonomy" id="34317"/>
    <lineage>
        <taxon>Eukaryota</taxon>
        <taxon>Viridiplantae</taxon>
        <taxon>Streptophyta</taxon>
        <taxon>Embryophyta</taxon>
        <taxon>Tracheophyta</taxon>
        <taxon>Spermatophyta</taxon>
        <taxon>Magnoliopsida</taxon>
        <taxon>eudicotyledons</taxon>
        <taxon>Gunneridae</taxon>
        <taxon>Pentapetalae</taxon>
        <taxon>rosids</taxon>
        <taxon>malvids</taxon>
        <taxon>Myrtales</taxon>
        <taxon>Myrtaceae</taxon>
        <taxon>Myrtoideae</taxon>
        <taxon>Eucalypteae</taxon>
        <taxon>Eucalyptus</taxon>
    </lineage>
</organism>
<comment type="similarity">
    <text evidence="2 13">Belongs to the glutamate-gated ion channel (TC 1.A.10.1) family.</text>
</comment>
<evidence type="ECO:0000313" key="19">
    <source>
        <dbReference type="EMBL" id="KAL3723617.1"/>
    </source>
</evidence>
<reference evidence="19 20" key="1">
    <citation type="submission" date="2024-11" db="EMBL/GenBank/DDBJ databases">
        <title>Chromosome-level genome assembly of Eucalyptus globulus Labill. provides insights into its genome evolution.</title>
        <authorList>
            <person name="Li X."/>
        </authorList>
    </citation>
    <scope>NUCLEOTIDE SEQUENCE [LARGE SCALE GENOMIC DNA]</scope>
    <source>
        <strain evidence="19">CL2024</strain>
        <tissue evidence="19">Fresh tender leaves</tissue>
    </source>
</reference>
<dbReference type="AlphaFoldDB" id="A0ABD3J895"/>
<feature type="chain" id="PRO_5044861980" description="Glutamate receptor" evidence="17">
    <location>
        <begin position="28"/>
        <end position="948"/>
    </location>
</feature>
<dbReference type="FunFam" id="3.40.190.10:FF:000054">
    <property type="entry name" value="Glutamate receptor"/>
    <property type="match status" value="1"/>
</dbReference>
<dbReference type="PIRSF" id="PIRSF037090">
    <property type="entry name" value="Iontro_Glu-like_rcpt_pln"/>
    <property type="match status" value="1"/>
</dbReference>
<comment type="subcellular location">
    <subcellularLocation>
        <location evidence="1">Membrane</location>
        <topology evidence="1">Multi-pass membrane protein</topology>
    </subcellularLocation>
</comment>
<feature type="transmembrane region" description="Helical" evidence="16">
    <location>
        <begin position="634"/>
        <end position="652"/>
    </location>
</feature>
<evidence type="ECO:0000256" key="6">
    <source>
        <dbReference type="ARBA" id="ARBA00022989"/>
    </source>
</evidence>
<evidence type="ECO:0000256" key="4">
    <source>
        <dbReference type="ARBA" id="ARBA00022692"/>
    </source>
</evidence>
<keyword evidence="20" id="KW-1185">Reference proteome</keyword>
<dbReference type="GO" id="GO:0009611">
    <property type="term" value="P:response to wounding"/>
    <property type="evidence" value="ECO:0007669"/>
    <property type="project" value="UniProtKB-ARBA"/>
</dbReference>
<evidence type="ECO:0000256" key="7">
    <source>
        <dbReference type="ARBA" id="ARBA00023065"/>
    </source>
</evidence>
<dbReference type="SMART" id="SM00079">
    <property type="entry name" value="PBPe"/>
    <property type="match status" value="1"/>
</dbReference>
<dbReference type="Gene3D" id="1.10.287.70">
    <property type="match status" value="1"/>
</dbReference>
<evidence type="ECO:0000256" key="2">
    <source>
        <dbReference type="ARBA" id="ARBA00008685"/>
    </source>
</evidence>
<dbReference type="CDD" id="cd19990">
    <property type="entry name" value="PBP1_GABAb_receptor_plant"/>
    <property type="match status" value="1"/>
</dbReference>
<keyword evidence="5 17" id="KW-0732">Signal</keyword>
<feature type="disulfide bond" evidence="14">
    <location>
        <begin position="773"/>
        <end position="827"/>
    </location>
</feature>
<evidence type="ECO:0000256" key="16">
    <source>
        <dbReference type="SAM" id="Phobius"/>
    </source>
</evidence>
<evidence type="ECO:0000256" key="14">
    <source>
        <dbReference type="PIRSR" id="PIRSR037090-50"/>
    </source>
</evidence>
<name>A0ABD3J895_EUCGL</name>
<feature type="domain" description="Ionotropic glutamate receptor C-terminal" evidence="18">
    <location>
        <begin position="482"/>
        <end position="824"/>
    </location>
</feature>
<keyword evidence="8 13" id="KW-0472">Membrane</keyword>
<dbReference type="FunFam" id="1.10.287.70:FF:000037">
    <property type="entry name" value="Glutamate receptor"/>
    <property type="match status" value="1"/>
</dbReference>
<dbReference type="SUPFAM" id="SSF53822">
    <property type="entry name" value="Periplasmic binding protein-like I"/>
    <property type="match status" value="1"/>
</dbReference>
<dbReference type="Pfam" id="PF10613">
    <property type="entry name" value="Lig_chan-Glu_bd"/>
    <property type="match status" value="1"/>
</dbReference>
<dbReference type="GO" id="GO:0007165">
    <property type="term" value="P:signal transduction"/>
    <property type="evidence" value="ECO:0007669"/>
    <property type="project" value="UniProtKB-ARBA"/>
</dbReference>
<dbReference type="InterPro" id="IPR001828">
    <property type="entry name" value="ANF_lig-bd_rcpt"/>
</dbReference>
<evidence type="ECO:0000256" key="15">
    <source>
        <dbReference type="SAM" id="MobiDB-lite"/>
    </source>
</evidence>
<evidence type="ECO:0000259" key="18">
    <source>
        <dbReference type="SMART" id="SM00079"/>
    </source>
</evidence>
<gene>
    <name evidence="19" type="ORF">ACJRO7_035744</name>
</gene>
<evidence type="ECO:0000256" key="8">
    <source>
        <dbReference type="ARBA" id="ARBA00023136"/>
    </source>
</evidence>
<evidence type="ECO:0000256" key="12">
    <source>
        <dbReference type="ARBA" id="ARBA00023303"/>
    </source>
</evidence>
<evidence type="ECO:0000256" key="17">
    <source>
        <dbReference type="SAM" id="SignalP"/>
    </source>
</evidence>
<dbReference type="EMBL" id="JBJKBG010000009">
    <property type="protein sequence ID" value="KAL3723617.1"/>
    <property type="molecule type" value="Genomic_DNA"/>
</dbReference>
<proteinExistence type="inferred from homology"/>
<keyword evidence="12 13" id="KW-0407">Ion channel</keyword>
<dbReference type="InterPro" id="IPR001320">
    <property type="entry name" value="Iontro_rcpt_C"/>
</dbReference>
<keyword evidence="4 16" id="KW-0812">Transmembrane</keyword>
<comment type="function">
    <text evidence="13">Glutamate-gated receptor that probably acts as non-selective cation channel.</text>
</comment>
<keyword evidence="9 13" id="KW-0675">Receptor</keyword>
<protein>
    <recommendedName>
        <fullName evidence="13">Glutamate receptor</fullName>
    </recommendedName>
</protein>
<dbReference type="InterPro" id="IPR015683">
    <property type="entry name" value="Ionotropic_Glu_rcpt"/>
</dbReference>
<dbReference type="Proteomes" id="UP001634007">
    <property type="component" value="Unassembled WGS sequence"/>
</dbReference>
<feature type="transmembrane region" description="Helical" evidence="16">
    <location>
        <begin position="664"/>
        <end position="688"/>
    </location>
</feature>
<dbReference type="GO" id="GO:0016020">
    <property type="term" value="C:membrane"/>
    <property type="evidence" value="ECO:0007669"/>
    <property type="project" value="UniProtKB-SubCell"/>
</dbReference>
<keyword evidence="14" id="KW-1015">Disulfide bond</keyword>
<keyword evidence="10" id="KW-0325">Glycoprotein</keyword>
<feature type="signal peptide" evidence="17">
    <location>
        <begin position="1"/>
        <end position="27"/>
    </location>
</feature>
<dbReference type="GO" id="GO:0034220">
    <property type="term" value="P:monoatomic ion transmembrane transport"/>
    <property type="evidence" value="ECO:0007669"/>
    <property type="project" value="UniProtKB-KW"/>
</dbReference>
<dbReference type="Gene3D" id="3.40.50.2300">
    <property type="match status" value="2"/>
</dbReference>
<dbReference type="PANTHER" id="PTHR18966">
    <property type="entry name" value="IONOTROPIC GLUTAMATE RECEPTOR"/>
    <property type="match status" value="1"/>
</dbReference>
<dbReference type="Gene3D" id="3.40.190.10">
    <property type="entry name" value="Periplasmic binding protein-like II"/>
    <property type="match status" value="2"/>
</dbReference>
<evidence type="ECO:0000256" key="10">
    <source>
        <dbReference type="ARBA" id="ARBA00023180"/>
    </source>
</evidence>
<dbReference type="InterPro" id="IPR044440">
    <property type="entry name" value="GABAb_receptor_plant_PBP1"/>
</dbReference>
<evidence type="ECO:0000256" key="1">
    <source>
        <dbReference type="ARBA" id="ARBA00004141"/>
    </source>
</evidence>
<dbReference type="Pfam" id="PF00060">
    <property type="entry name" value="Lig_chan"/>
    <property type="match status" value="1"/>
</dbReference>
<dbReference type="InterPro" id="IPR019594">
    <property type="entry name" value="Glu/Gly-bd"/>
</dbReference>
<dbReference type="GO" id="GO:1901701">
    <property type="term" value="P:cellular response to oxygen-containing compound"/>
    <property type="evidence" value="ECO:0007669"/>
    <property type="project" value="UniProtKB-ARBA"/>
</dbReference>
<feature type="transmembrane region" description="Helical" evidence="16">
    <location>
        <begin position="844"/>
        <end position="865"/>
    </location>
</feature>
<keyword evidence="6 16" id="KW-1133">Transmembrane helix</keyword>
<sequence>MKPFRRMQTRTGMVWLVALLVLQSGSGLFGASTNASARPEFVNVGGVFSVNTLIGSVAKVALLAAVEDVNSDPSVLGGTKLKVTIHDTNYSGFLGIVEALQFMESDTVAIIGPQTSVTAHVISHIANELRVPLLSFSATDPTLASLQFPYFIRTAQNDLFQMATIAAMVEFYGWREVTAIYVDDDHGRNGIAALADKLAEHRCKISFKAPMSLDGTQDDVTDVLVKVALMESRIIVLHTYSSRGPQVLKVAQSLGMMGNGYVWITTNWLSTILESSSPLSSEDMQMYEGVLSLTPYTPDTELKRKFVSRWSNLTRTFSTNKTLGLSSYGLYAYDTVWILARALDTFFNQGGVISFSNDSRLTGLKGGNLHLDAMSIFDGGKLLRESILQVNATGITGPIQFTPDKNLIHPAFEIINVAGNGYRRIGYWSNYSGLSVVPPEMLYTRPPNRSSASQQLYPVIWPGETTQKPRGWVFPDNGRHLKIGVPYRVSYREFVSPAEGQPDMFTGYCIEVFIAALNLLPYAVPYKFIPFGDGHSNPSATELVRLITTGTFDAAVGDIAITTNRTKMADFTQPYIESGLVVVAPVRKQDSNAWAFLKPFTWKLWCVTAFFFLIVGSVVWILEHRLNNDFRGPLRRQIITMLWFSFSTWFFAHRENTVSVLGRLVLIIWLFVVLIINSSYTASLTSILTVQQLSSPIKGIETLVSNNDPIGYQKESFVRSYLIDELGIHESRLVPLIMPKDYAKALRDGPSKGGVAAVIDERAYMELFLSTRCEFSIVGQEFTKNGWGFAFPRDSPLAVDMSTAILKLSENGDLQRIHDKWLMRSACTSQGTKLALDRLHLKSFWGLFVLCGSACFLALIIYFLMMVRQFGRHYSQEPESSTSSSRMNRLRTFLSFIDEKEEAVISRSKRRQMEQTSNRSNDEEGSVNGTKKRHIEYSSNDFNPANQA</sequence>
<keyword evidence="7 13" id="KW-0406">Ion transport</keyword>
<feature type="region of interest" description="Disordered" evidence="15">
    <location>
        <begin position="905"/>
        <end position="948"/>
    </location>
</feature>
<evidence type="ECO:0000313" key="20">
    <source>
        <dbReference type="Proteomes" id="UP001634007"/>
    </source>
</evidence>
<dbReference type="SUPFAM" id="SSF53850">
    <property type="entry name" value="Periplasmic binding protein-like II"/>
    <property type="match status" value="1"/>
</dbReference>
<dbReference type="InterPro" id="IPR017103">
    <property type="entry name" value="Iontropic_Glu_rcpt_pln"/>
</dbReference>
<keyword evidence="11 13" id="KW-1071">Ligand-gated ion channel</keyword>